<dbReference type="InterPro" id="IPR046433">
    <property type="entry name" value="ActCoA_hydro"/>
</dbReference>
<feature type="domain" description="Acetyl-CoA hydrolase/transferase C-terminal" evidence="1">
    <location>
        <begin position="478"/>
        <end position="641"/>
    </location>
</feature>
<dbReference type="GO" id="GO:0016787">
    <property type="term" value="F:hydrolase activity"/>
    <property type="evidence" value="ECO:0007669"/>
    <property type="project" value="UniProtKB-KW"/>
</dbReference>
<evidence type="ECO:0000313" key="3">
    <source>
        <dbReference type="Proteomes" id="UP000198575"/>
    </source>
</evidence>
<sequence length="762" mass="83128">MFLRPDPIIPKLGAVVGIDAQFPRPRSRMPQWDSVETGMQGIRQLVDLEDCAERILQHCAGNIVLAAPLGLGKPNRLINAIYRRVVAEPSCRLTIHTALSLEVPRPGSDLERRFAQPFLDRHFGSDYPRLEYAAAMRAGQLPANVRVHEFYFQSGAMLSSPVAQRDYVSLNYTEVAGDLATQGVNVLVQLVARRAREDGWCYSLGCNPDVTLDLLDRMREAGAPKPLVVAVVHEAMPFLSGDADVGSAEGLFDIVLDAPAETQKLFALPRNAVDDVEYAIGLHASTLVRDGGTLQIGIGALSDALVHALMLRQQRNGEYRGALTALQGKRFGGPLVERWGGHDPFVTGIYGSSEMVMDGFMHLRRAGILVRQVHDDLALQRALDSGAIGLRLKSGDAAVLRSKGVLPRHLDSAGLARLVRFGIVPAGCRLVDGGLQLPDGAIVANDLDAGDALEVIDRHIAGRSIIGGRYLQGGFCLGSAELYRWLANLQGHDHAGLEMCRISEVNLLQRGIETLAAEERRDARFFNTCMVATALGAAASDALEDGRVVSGVGGQYNFVALAHGLDDARSVLMLRATRRVKGRLTSNIHWTYGHTTIPRHLRDVYVTEYGIADLRGKTDEDCVKAMLAICDAHFQAGLVRDAIAARKLSPDFTLPEAWSGNTAENLARRMRAARTSGLLPDYPFGSDFDAVEIRLLAALSWLKSGLERPRGWTAMIAALFRPGQRDPAAMQRMQLADPRSLRERLMARLVAGALTRTRERHG</sequence>
<dbReference type="GO" id="GO:0006083">
    <property type="term" value="P:acetate metabolic process"/>
    <property type="evidence" value="ECO:0007669"/>
    <property type="project" value="InterPro"/>
</dbReference>
<dbReference type="SUPFAM" id="SSF100950">
    <property type="entry name" value="NagB/RpiA/CoA transferase-like"/>
    <property type="match status" value="1"/>
</dbReference>
<dbReference type="Proteomes" id="UP000198575">
    <property type="component" value="Unassembled WGS sequence"/>
</dbReference>
<dbReference type="GO" id="GO:0008775">
    <property type="term" value="F:acetate CoA-transferase activity"/>
    <property type="evidence" value="ECO:0007669"/>
    <property type="project" value="InterPro"/>
</dbReference>
<evidence type="ECO:0000313" key="2">
    <source>
        <dbReference type="EMBL" id="SFM95011.1"/>
    </source>
</evidence>
<dbReference type="EMBL" id="FOVF01000001">
    <property type="protein sequence ID" value="SFM95011.1"/>
    <property type="molecule type" value="Genomic_DNA"/>
</dbReference>
<gene>
    <name evidence="2" type="ORF">SAMN05216289_10123</name>
</gene>
<dbReference type="PANTHER" id="PTHR21432">
    <property type="entry name" value="ACETYL-COA HYDROLASE-RELATED"/>
    <property type="match status" value="1"/>
</dbReference>
<dbReference type="InterPro" id="IPR026888">
    <property type="entry name" value="AcetylCoA_hyd_C"/>
</dbReference>
<organism evidence="2 3">
    <name type="scientific">Dokdonella immobilis</name>
    <dbReference type="NCBI Taxonomy" id="578942"/>
    <lineage>
        <taxon>Bacteria</taxon>
        <taxon>Pseudomonadati</taxon>
        <taxon>Pseudomonadota</taxon>
        <taxon>Gammaproteobacteria</taxon>
        <taxon>Lysobacterales</taxon>
        <taxon>Rhodanobacteraceae</taxon>
        <taxon>Dokdonella</taxon>
    </lineage>
</organism>
<dbReference type="PANTHER" id="PTHR21432:SF20">
    <property type="entry name" value="ACETYL-COA HYDROLASE"/>
    <property type="match status" value="1"/>
</dbReference>
<keyword evidence="2" id="KW-0378">Hydrolase</keyword>
<keyword evidence="3" id="KW-1185">Reference proteome</keyword>
<dbReference type="Gene3D" id="3.30.750.70">
    <property type="entry name" value="4-hydroxybutyrate coenzyme like domains"/>
    <property type="match status" value="1"/>
</dbReference>
<dbReference type="Pfam" id="PF13336">
    <property type="entry name" value="AcetylCoA_hyd_C"/>
    <property type="match status" value="1"/>
</dbReference>
<evidence type="ECO:0000259" key="1">
    <source>
        <dbReference type="Pfam" id="PF13336"/>
    </source>
</evidence>
<dbReference type="Gene3D" id="3.40.1080.20">
    <property type="entry name" value="Acetyl-CoA hydrolase/transferase C-terminal domain"/>
    <property type="match status" value="1"/>
</dbReference>
<dbReference type="STRING" id="578942.SAMN05216289_10123"/>
<dbReference type="AlphaFoldDB" id="A0A1I4V1J9"/>
<dbReference type="Gene3D" id="3.40.1080.10">
    <property type="entry name" value="Glutaconate Coenzyme A-transferase"/>
    <property type="match status" value="1"/>
</dbReference>
<name>A0A1I4V1J9_9GAMM</name>
<dbReference type="InterPro" id="IPR038460">
    <property type="entry name" value="AcetylCoA_hyd_C_sf"/>
</dbReference>
<proteinExistence type="predicted"/>
<keyword evidence="2" id="KW-0808">Transferase</keyword>
<dbReference type="InterPro" id="IPR037171">
    <property type="entry name" value="NagB/RpiA_transferase-like"/>
</dbReference>
<protein>
    <submittedName>
        <fullName evidence="2">Acetyl-CoA hydrolase/transferase C-terminal domain-containing protein</fullName>
    </submittedName>
</protein>
<reference evidence="2 3" key="1">
    <citation type="submission" date="2016-10" db="EMBL/GenBank/DDBJ databases">
        <authorList>
            <person name="de Groot N.N."/>
        </authorList>
    </citation>
    <scope>NUCLEOTIDE SEQUENCE [LARGE SCALE GENOMIC DNA]</scope>
    <source>
        <strain evidence="2 3">CGMCC 1.7659</strain>
    </source>
</reference>
<accession>A0A1I4V1J9</accession>